<sequence>MTIRLRESITARCPTDSDEDTARLFDMQVARLQAIIDEDVHELPGRVASSWIKKCEDGSSSIEMTMYGSPSELAIRMDLVHGTALEILVSLCKDERVDEMGGRVKLPFPLHQEYQLISQPDDSQQTVRADENYPVDFGMTRDKSVHFEGRTVHCFSCKSAASSLRSASSELSQCYKPFPTTYIGWIIGQIHSVRAEFGFRLANGDTEMVLNCYVITLSCADSADDEEREFYARQARVLQQVMDCDLHNICDASGSQSMIGSAINGLPTINVVVNSADMELWNGGGWAFQMGTQLRAAISLQRHDGVRSQKHTYTAWLQFFSLSDDSHSVNGETIVANSTHWESEGWGGGGWGASESWGMMLGSVAVQREREMASPLFEDGLKRPGIVSRVAMSASERVHRWVSHAGRVQRKIYSNKSFLEKELSRATVLSIFMNYIVDATLYQLRSISRVPPEIWRTIFQLAYAGGGSAWSPDSVLYVPMSVCRQWRDVLAGGAAADLWNPIDFRGVSHRKCRARVAQVEYVMAHSSLDLSLGLEDMNALLGATLHRLVSSINELTLNVHDFYCPAESVAGQLARSIFRVQSPVPNVSSLTIEGVTFGTGEFPCGGSLPQWAQTLTPEQTLMQWSWPQPSKLRKVTFLWTLTPETCFNLPWVEIQSYAEFNTARIHGTLPITHLSNMHNLRVLCLSGVRLPSASALQIAFPQVQELNFVVPWHNVPPEGHFVGISFPNLQVLRLHVRSNRGFGEDAAGARFHRELEAFLFGCPALSRVSLALQIPFSGDTLIRHMRAIPALSALHIFGADRDMMDSEFILGLTNELIAPRLQVLSIQPGRYWDEYTDENPQQRSELVHAFERRFELGLKVLDFSHRAVHSGPHSKTHHDLWETATGWDWIYDRWAVGGVKVSDSLRRDLEVLSARRDVAIGFET</sequence>
<keyword evidence="2" id="KW-1185">Reference proteome</keyword>
<dbReference type="Proteomes" id="UP001362999">
    <property type="component" value="Unassembled WGS sequence"/>
</dbReference>
<evidence type="ECO:0008006" key="3">
    <source>
        <dbReference type="Google" id="ProtNLM"/>
    </source>
</evidence>
<evidence type="ECO:0000313" key="2">
    <source>
        <dbReference type="Proteomes" id="UP001362999"/>
    </source>
</evidence>
<comment type="caution">
    <text evidence="1">The sequence shown here is derived from an EMBL/GenBank/DDBJ whole genome shotgun (WGS) entry which is preliminary data.</text>
</comment>
<evidence type="ECO:0000313" key="1">
    <source>
        <dbReference type="EMBL" id="KAK7050194.1"/>
    </source>
</evidence>
<accession>A0AAW0DBV4</accession>
<dbReference type="InterPro" id="IPR032675">
    <property type="entry name" value="LRR_dom_sf"/>
</dbReference>
<dbReference type="Gene3D" id="3.80.10.10">
    <property type="entry name" value="Ribonuclease Inhibitor"/>
    <property type="match status" value="1"/>
</dbReference>
<organism evidence="1 2">
    <name type="scientific">Favolaschia claudopus</name>
    <dbReference type="NCBI Taxonomy" id="2862362"/>
    <lineage>
        <taxon>Eukaryota</taxon>
        <taxon>Fungi</taxon>
        <taxon>Dikarya</taxon>
        <taxon>Basidiomycota</taxon>
        <taxon>Agaricomycotina</taxon>
        <taxon>Agaricomycetes</taxon>
        <taxon>Agaricomycetidae</taxon>
        <taxon>Agaricales</taxon>
        <taxon>Marasmiineae</taxon>
        <taxon>Mycenaceae</taxon>
        <taxon>Favolaschia</taxon>
    </lineage>
</organism>
<name>A0AAW0DBV4_9AGAR</name>
<dbReference type="AlphaFoldDB" id="A0AAW0DBV4"/>
<dbReference type="SUPFAM" id="SSF52047">
    <property type="entry name" value="RNI-like"/>
    <property type="match status" value="1"/>
</dbReference>
<protein>
    <recommendedName>
        <fullName evidence="3">F-box domain-containing protein</fullName>
    </recommendedName>
</protein>
<dbReference type="EMBL" id="JAWWNJ010000008">
    <property type="protein sequence ID" value="KAK7050194.1"/>
    <property type="molecule type" value="Genomic_DNA"/>
</dbReference>
<gene>
    <name evidence="1" type="ORF">R3P38DRAFT_2763250</name>
</gene>
<reference evidence="1 2" key="1">
    <citation type="journal article" date="2024" name="J Genomics">
        <title>Draft genome sequencing and assembly of Favolaschia claudopus CIRM-BRFM 2984 isolated from oak limbs.</title>
        <authorList>
            <person name="Navarro D."/>
            <person name="Drula E."/>
            <person name="Chaduli D."/>
            <person name="Cazenave R."/>
            <person name="Ahrendt S."/>
            <person name="Wang J."/>
            <person name="Lipzen A."/>
            <person name="Daum C."/>
            <person name="Barry K."/>
            <person name="Grigoriev I.V."/>
            <person name="Favel A."/>
            <person name="Rosso M.N."/>
            <person name="Martin F."/>
        </authorList>
    </citation>
    <scope>NUCLEOTIDE SEQUENCE [LARGE SCALE GENOMIC DNA]</scope>
    <source>
        <strain evidence="1 2">CIRM-BRFM 2984</strain>
    </source>
</reference>
<proteinExistence type="predicted"/>